<reference evidence="2" key="3">
    <citation type="submission" date="2015-02" db="UniProtKB">
        <authorList>
            <consortium name="EnsemblProtists"/>
        </authorList>
    </citation>
    <scope>IDENTIFICATION</scope>
    <source>
        <strain evidence="2">DAOM BR144</strain>
    </source>
</reference>
<dbReference type="EnsemblProtists" id="PYU1_T009693">
    <property type="protein sequence ID" value="PYU1_T009693"/>
    <property type="gene ID" value="PYU1_G009675"/>
</dbReference>
<evidence type="ECO:0000313" key="3">
    <source>
        <dbReference type="Proteomes" id="UP000019132"/>
    </source>
</evidence>
<feature type="transmembrane region" description="Helical" evidence="1">
    <location>
        <begin position="126"/>
        <end position="144"/>
    </location>
</feature>
<reference evidence="3" key="1">
    <citation type="journal article" date="2010" name="Genome Biol.">
        <title>Genome sequence of the necrotrophic plant pathogen Pythium ultimum reveals original pathogenicity mechanisms and effector repertoire.</title>
        <authorList>
            <person name="Levesque C.A."/>
            <person name="Brouwer H."/>
            <person name="Cano L."/>
            <person name="Hamilton J.P."/>
            <person name="Holt C."/>
            <person name="Huitema E."/>
            <person name="Raffaele S."/>
            <person name="Robideau G.P."/>
            <person name="Thines M."/>
            <person name="Win J."/>
            <person name="Zerillo M.M."/>
            <person name="Beakes G.W."/>
            <person name="Boore J.L."/>
            <person name="Busam D."/>
            <person name="Dumas B."/>
            <person name="Ferriera S."/>
            <person name="Fuerstenberg S.I."/>
            <person name="Gachon C.M."/>
            <person name="Gaulin E."/>
            <person name="Govers F."/>
            <person name="Grenville-Briggs L."/>
            <person name="Horner N."/>
            <person name="Hostetler J."/>
            <person name="Jiang R.H."/>
            <person name="Johnson J."/>
            <person name="Krajaejun T."/>
            <person name="Lin H."/>
            <person name="Meijer H.J."/>
            <person name="Moore B."/>
            <person name="Morris P."/>
            <person name="Phuntmart V."/>
            <person name="Puiu D."/>
            <person name="Shetty J."/>
            <person name="Stajich J.E."/>
            <person name="Tripathy S."/>
            <person name="Wawra S."/>
            <person name="van West P."/>
            <person name="Whitty B.R."/>
            <person name="Coutinho P.M."/>
            <person name="Henrissat B."/>
            <person name="Martin F."/>
            <person name="Thomas P.D."/>
            <person name="Tyler B.M."/>
            <person name="De Vries R.P."/>
            <person name="Kamoun S."/>
            <person name="Yandell M."/>
            <person name="Tisserat N."/>
            <person name="Buell C.R."/>
        </authorList>
    </citation>
    <scope>NUCLEOTIDE SEQUENCE</scope>
    <source>
        <strain evidence="3">DAOM:BR144</strain>
    </source>
</reference>
<keyword evidence="1" id="KW-0812">Transmembrane</keyword>
<dbReference type="eggNOG" id="ENOG502SSA0">
    <property type="taxonomic scope" value="Eukaryota"/>
</dbReference>
<reference evidence="3" key="2">
    <citation type="submission" date="2010-04" db="EMBL/GenBank/DDBJ databases">
        <authorList>
            <person name="Buell R."/>
            <person name="Hamilton J."/>
            <person name="Hostetler J."/>
        </authorList>
    </citation>
    <scope>NUCLEOTIDE SEQUENCE [LARGE SCALE GENOMIC DNA]</scope>
    <source>
        <strain evidence="3">DAOM:BR144</strain>
    </source>
</reference>
<protein>
    <submittedName>
        <fullName evidence="2">Uncharacterized protein</fullName>
    </submittedName>
</protein>
<sequence length="251" mass="28535">MLRGQYSISKLEAFAKYESSTSILSAILVLLTTPVPCLAIMLLLQCFPLADPMLGWKANYVYFARMFAGTFATCMSMAVEINEFIPETQLSWRHLALIGFTQAIVFVGITITIAEAVDVFPVPFSMLVPVGPMFAIGFLVHYALARPRIPFIADFSLRYRRIMDISQIEALSILVYPLYVTIFMQLSSSDQVWFSPLLPALKHTLRWALSRKMQTQMDVVKFENTGDYWTHFDVEHRSSGTWVYQTCAKVN</sequence>
<name>K3WXJ5_GLOUD</name>
<evidence type="ECO:0000313" key="2">
    <source>
        <dbReference type="EnsemblProtists" id="PYU1_T009693"/>
    </source>
</evidence>
<dbReference type="EMBL" id="GL376615">
    <property type="status" value="NOT_ANNOTATED_CDS"/>
    <property type="molecule type" value="Genomic_DNA"/>
</dbReference>
<feature type="transmembrane region" description="Helical" evidence="1">
    <location>
        <begin position="165"/>
        <end position="186"/>
    </location>
</feature>
<dbReference type="Proteomes" id="UP000019132">
    <property type="component" value="Unassembled WGS sequence"/>
</dbReference>
<feature type="transmembrane region" description="Helical" evidence="1">
    <location>
        <begin position="62"/>
        <end position="82"/>
    </location>
</feature>
<accession>K3WXJ5</accession>
<dbReference type="AlphaFoldDB" id="K3WXJ5"/>
<dbReference type="VEuPathDB" id="FungiDB:PYU1_G009675"/>
<keyword evidence="1" id="KW-0472">Membrane</keyword>
<feature type="transmembrane region" description="Helical" evidence="1">
    <location>
        <begin position="21"/>
        <end position="50"/>
    </location>
</feature>
<feature type="transmembrane region" description="Helical" evidence="1">
    <location>
        <begin position="94"/>
        <end position="114"/>
    </location>
</feature>
<dbReference type="OMA" id="WIATYWH"/>
<keyword evidence="3" id="KW-1185">Reference proteome</keyword>
<keyword evidence="1" id="KW-1133">Transmembrane helix</keyword>
<evidence type="ECO:0000256" key="1">
    <source>
        <dbReference type="SAM" id="Phobius"/>
    </source>
</evidence>
<dbReference type="HOGENOM" id="CLU_014711_0_1_1"/>
<organism evidence="2 3">
    <name type="scientific">Globisporangium ultimum (strain ATCC 200006 / CBS 805.95 / DAOM BR144)</name>
    <name type="common">Pythium ultimum</name>
    <dbReference type="NCBI Taxonomy" id="431595"/>
    <lineage>
        <taxon>Eukaryota</taxon>
        <taxon>Sar</taxon>
        <taxon>Stramenopiles</taxon>
        <taxon>Oomycota</taxon>
        <taxon>Peronosporomycetes</taxon>
        <taxon>Pythiales</taxon>
        <taxon>Pythiaceae</taxon>
        <taxon>Globisporangium</taxon>
    </lineage>
</organism>
<dbReference type="InParanoid" id="K3WXJ5"/>
<proteinExistence type="predicted"/>